<sequence length="145" mass="15453">MHLTLRLAAAEARAAVAEANVAERRALDPGAADLLAYASRPAGTSYAAALRLPRRQEPVTLGAPPGPMLAFYPAQEDGPIKTAEETKAALKEAIDPAKSWMQVTKVRKVGNAGVLVQTTDQESASRLRAAVPKTLRVTELQQAER</sequence>
<dbReference type="AlphaFoldDB" id="A0AAD7Y8P3"/>
<dbReference type="EMBL" id="JARGEI010000028">
    <property type="protein sequence ID" value="KAJ8706442.1"/>
    <property type="molecule type" value="Genomic_DNA"/>
</dbReference>
<reference evidence="1" key="1">
    <citation type="submission" date="2023-03" db="EMBL/GenBank/DDBJ databases">
        <title>Chromosome-level genomes of two armyworms, Mythimna separata and Mythimna loreyi, provide insights into the biosynthesis and reception of sex pheromones.</title>
        <authorList>
            <person name="Zhao H."/>
        </authorList>
    </citation>
    <scope>NUCLEOTIDE SEQUENCE</scope>
    <source>
        <strain evidence="1">BeijingLab</strain>
        <tissue evidence="1">Pupa</tissue>
    </source>
</reference>
<keyword evidence="2" id="KW-1185">Reference proteome</keyword>
<evidence type="ECO:0000313" key="1">
    <source>
        <dbReference type="EMBL" id="KAJ8706442.1"/>
    </source>
</evidence>
<name>A0AAD7Y8P3_MYTSE</name>
<dbReference type="Proteomes" id="UP001231518">
    <property type="component" value="Chromosome 30"/>
</dbReference>
<protein>
    <submittedName>
        <fullName evidence="1">Uncharacterized protein</fullName>
    </submittedName>
</protein>
<accession>A0AAD7Y8P3</accession>
<evidence type="ECO:0000313" key="2">
    <source>
        <dbReference type="Proteomes" id="UP001231518"/>
    </source>
</evidence>
<organism evidence="1 2">
    <name type="scientific">Mythimna separata</name>
    <name type="common">Oriental armyworm</name>
    <name type="synonym">Pseudaletia separata</name>
    <dbReference type="NCBI Taxonomy" id="271217"/>
    <lineage>
        <taxon>Eukaryota</taxon>
        <taxon>Metazoa</taxon>
        <taxon>Ecdysozoa</taxon>
        <taxon>Arthropoda</taxon>
        <taxon>Hexapoda</taxon>
        <taxon>Insecta</taxon>
        <taxon>Pterygota</taxon>
        <taxon>Neoptera</taxon>
        <taxon>Endopterygota</taxon>
        <taxon>Lepidoptera</taxon>
        <taxon>Glossata</taxon>
        <taxon>Ditrysia</taxon>
        <taxon>Noctuoidea</taxon>
        <taxon>Noctuidae</taxon>
        <taxon>Noctuinae</taxon>
        <taxon>Hadenini</taxon>
        <taxon>Mythimna</taxon>
    </lineage>
</organism>
<gene>
    <name evidence="1" type="ORF">PYW07_012520</name>
</gene>
<comment type="caution">
    <text evidence="1">The sequence shown here is derived from an EMBL/GenBank/DDBJ whole genome shotgun (WGS) entry which is preliminary data.</text>
</comment>
<proteinExistence type="predicted"/>